<dbReference type="Pfam" id="PF01841">
    <property type="entry name" value="Transglut_core"/>
    <property type="match status" value="1"/>
</dbReference>
<feature type="domain" description="Transglutaminase-like" evidence="1">
    <location>
        <begin position="177"/>
        <end position="247"/>
    </location>
</feature>
<evidence type="ECO:0000313" key="3">
    <source>
        <dbReference type="Proteomes" id="UP001149719"/>
    </source>
</evidence>
<dbReference type="Gene3D" id="3.10.620.30">
    <property type="match status" value="1"/>
</dbReference>
<protein>
    <submittedName>
        <fullName evidence="2">Transglutaminase family protein</fullName>
    </submittedName>
</protein>
<accession>A0ABT4JY95</accession>
<evidence type="ECO:0000313" key="2">
    <source>
        <dbReference type="EMBL" id="MCZ2723191.1"/>
    </source>
</evidence>
<dbReference type="SUPFAM" id="SSF54001">
    <property type="entry name" value="Cysteine proteinases"/>
    <property type="match status" value="1"/>
</dbReference>
<dbReference type="PANTHER" id="PTHR33490">
    <property type="entry name" value="BLR5614 PROTEIN-RELATED"/>
    <property type="match status" value="1"/>
</dbReference>
<dbReference type="EMBL" id="JAPUBN010000020">
    <property type="protein sequence ID" value="MCZ2723191.1"/>
    <property type="molecule type" value="Genomic_DNA"/>
</dbReference>
<evidence type="ECO:0000259" key="1">
    <source>
        <dbReference type="SMART" id="SM00460"/>
    </source>
</evidence>
<dbReference type="SMART" id="SM00460">
    <property type="entry name" value="TGc"/>
    <property type="match status" value="1"/>
</dbReference>
<dbReference type="InterPro" id="IPR002931">
    <property type="entry name" value="Transglutaminase-like"/>
</dbReference>
<dbReference type="RefSeq" id="WP_269127285.1">
    <property type="nucleotide sequence ID" value="NZ_JAPUBN010000020.1"/>
</dbReference>
<name>A0ABT4JY95_9GAMM</name>
<gene>
    <name evidence="2" type="ORF">O1D97_16625</name>
</gene>
<dbReference type="InterPro" id="IPR013589">
    <property type="entry name" value="Bac_transglu_N"/>
</dbReference>
<dbReference type="InterPro" id="IPR038765">
    <property type="entry name" value="Papain-like_cys_pep_sf"/>
</dbReference>
<proteinExistence type="predicted"/>
<organism evidence="2 3">
    <name type="scientific">Marinomonas phaeophyticola</name>
    <dbReference type="NCBI Taxonomy" id="3004091"/>
    <lineage>
        <taxon>Bacteria</taxon>
        <taxon>Pseudomonadati</taxon>
        <taxon>Pseudomonadota</taxon>
        <taxon>Gammaproteobacteria</taxon>
        <taxon>Oceanospirillales</taxon>
        <taxon>Oceanospirillaceae</taxon>
        <taxon>Marinomonas</taxon>
    </lineage>
</organism>
<dbReference type="Proteomes" id="UP001149719">
    <property type="component" value="Unassembled WGS sequence"/>
</dbReference>
<dbReference type="Pfam" id="PF08379">
    <property type="entry name" value="Bact_transglu_N"/>
    <property type="match status" value="1"/>
</dbReference>
<keyword evidence="3" id="KW-1185">Reference proteome</keyword>
<dbReference type="PANTHER" id="PTHR33490:SF7">
    <property type="entry name" value="BLR2979 PROTEIN"/>
    <property type="match status" value="1"/>
</dbReference>
<sequence length="296" mass="33281">MRYRVRHITEYKYVTPVSLCYNVAHLLPRDTLTQRCLKSSIQVHPEPISQQERTDYFGNKSFYFSVQDAHKKLVIDVVSELKIATNIVLPNLNQGPTCKEYLDLLAVSKSPDFLESREFLLDSPMIRASASLADYAREVFQDDEPLLLALRKFTTKIFTEFKFDPNVTTVATPLDQVLKLKGGVCQDFAHLAIGCLRSLGFPTRYMSGYLETLPPPGKEKLIGADASHAWFSVFLPDLGWVEFDPTNDVMPTTQHLVTAWGRDYSDVTPLQGVIFDGGEGQTLSVSVDVQRLAALN</sequence>
<reference evidence="2" key="1">
    <citation type="submission" date="2022-12" db="EMBL/GenBank/DDBJ databases">
        <title>Marinomonas 15G1-11 sp. nov, isolated from marine algae.</title>
        <authorList>
            <person name="Butt M."/>
            <person name="Choi D.G."/>
            <person name="Kim J.M."/>
            <person name="Lee J.K."/>
            <person name="Baek J.H."/>
            <person name="Jeon C.O."/>
        </authorList>
    </citation>
    <scope>NUCLEOTIDE SEQUENCE</scope>
    <source>
        <strain evidence="2">15G1-11</strain>
    </source>
</reference>
<comment type="caution">
    <text evidence="2">The sequence shown here is derived from an EMBL/GenBank/DDBJ whole genome shotgun (WGS) entry which is preliminary data.</text>
</comment>